<sequence>MDIFEKFTRREKKKNHGDRSSTTSINTKKIAMICNNIDNNVVPTGLTSITTIDSVKSWVNTLLKLVDPKFFYLIEQEKHHQSQGIELITSDTFSSFDNLRRGFIGIDSSTFIAYLYSSVVSFSWDGFIYDLKKKMHGLLFSLFNGEGRILVHIFLWDPGIKKSRNCGTKIFYWYSIECVRSIES</sequence>
<protein>
    <submittedName>
        <fullName evidence="1">Uncharacterized protein</fullName>
    </submittedName>
</protein>
<dbReference type="Proteomes" id="UP000036987">
    <property type="component" value="Unassembled WGS sequence"/>
</dbReference>
<keyword evidence="2" id="KW-1185">Reference proteome</keyword>
<evidence type="ECO:0000313" key="2">
    <source>
        <dbReference type="Proteomes" id="UP000036987"/>
    </source>
</evidence>
<gene>
    <name evidence="1" type="ORF">ZOSMA_570G00010</name>
</gene>
<comment type="caution">
    <text evidence="1">The sequence shown here is derived from an EMBL/GenBank/DDBJ whole genome shotgun (WGS) entry which is preliminary data.</text>
</comment>
<dbReference type="EMBL" id="LFYR01001567">
    <property type="protein sequence ID" value="KMZ60769.1"/>
    <property type="molecule type" value="Genomic_DNA"/>
</dbReference>
<accession>A0A0K9NVI5</accession>
<dbReference type="AlphaFoldDB" id="A0A0K9NVI5"/>
<organism evidence="1 2">
    <name type="scientific">Zostera marina</name>
    <name type="common">Eelgrass</name>
    <dbReference type="NCBI Taxonomy" id="29655"/>
    <lineage>
        <taxon>Eukaryota</taxon>
        <taxon>Viridiplantae</taxon>
        <taxon>Streptophyta</taxon>
        <taxon>Embryophyta</taxon>
        <taxon>Tracheophyta</taxon>
        <taxon>Spermatophyta</taxon>
        <taxon>Magnoliopsida</taxon>
        <taxon>Liliopsida</taxon>
        <taxon>Zosteraceae</taxon>
        <taxon>Zostera</taxon>
    </lineage>
</organism>
<dbReference type="STRING" id="29655.A0A0K9NVI5"/>
<name>A0A0K9NVI5_ZOSMR</name>
<reference evidence="2" key="1">
    <citation type="journal article" date="2016" name="Nature">
        <title>The genome of the seagrass Zostera marina reveals angiosperm adaptation to the sea.</title>
        <authorList>
            <person name="Olsen J.L."/>
            <person name="Rouze P."/>
            <person name="Verhelst B."/>
            <person name="Lin Y.-C."/>
            <person name="Bayer T."/>
            <person name="Collen J."/>
            <person name="Dattolo E."/>
            <person name="De Paoli E."/>
            <person name="Dittami S."/>
            <person name="Maumus F."/>
            <person name="Michel G."/>
            <person name="Kersting A."/>
            <person name="Lauritano C."/>
            <person name="Lohaus R."/>
            <person name="Toepel M."/>
            <person name="Tonon T."/>
            <person name="Vanneste K."/>
            <person name="Amirebrahimi M."/>
            <person name="Brakel J."/>
            <person name="Bostroem C."/>
            <person name="Chovatia M."/>
            <person name="Grimwood J."/>
            <person name="Jenkins J.W."/>
            <person name="Jueterbock A."/>
            <person name="Mraz A."/>
            <person name="Stam W.T."/>
            <person name="Tice H."/>
            <person name="Bornberg-Bauer E."/>
            <person name="Green P.J."/>
            <person name="Pearson G.A."/>
            <person name="Procaccini G."/>
            <person name="Duarte C.M."/>
            <person name="Schmutz J."/>
            <person name="Reusch T.B.H."/>
            <person name="Van de Peer Y."/>
        </authorList>
    </citation>
    <scope>NUCLEOTIDE SEQUENCE [LARGE SCALE GENOMIC DNA]</scope>
    <source>
        <strain evidence="2">cv. Finnish</strain>
    </source>
</reference>
<proteinExistence type="predicted"/>
<evidence type="ECO:0000313" key="1">
    <source>
        <dbReference type="EMBL" id="KMZ60769.1"/>
    </source>
</evidence>